<dbReference type="FunFam" id="3.30.300.30:FF:000010">
    <property type="entry name" value="Enterobactin synthetase component F"/>
    <property type="match status" value="1"/>
</dbReference>
<dbReference type="InterPro" id="IPR023213">
    <property type="entry name" value="CAT-like_dom_sf"/>
</dbReference>
<gene>
    <name evidence="9" type="ORF">A1OK_18270</name>
</gene>
<dbReference type="Proteomes" id="UP000095039">
    <property type="component" value="Unassembled WGS sequence"/>
</dbReference>
<dbReference type="EMBL" id="AJWN02000013">
    <property type="protein sequence ID" value="OEE63909.1"/>
    <property type="molecule type" value="Genomic_DNA"/>
</dbReference>
<dbReference type="CDD" id="cd19531">
    <property type="entry name" value="LCL_NRPS-like"/>
    <property type="match status" value="4"/>
</dbReference>
<dbReference type="InterPro" id="IPR010071">
    <property type="entry name" value="AA_adenyl_dom"/>
</dbReference>
<evidence type="ECO:0000256" key="5">
    <source>
        <dbReference type="ARBA" id="ARBA00022679"/>
    </source>
</evidence>
<dbReference type="GO" id="GO:0004315">
    <property type="term" value="F:3-oxoacyl-[acyl-carrier-protein] synthase activity"/>
    <property type="evidence" value="ECO:0007669"/>
    <property type="project" value="InterPro"/>
</dbReference>
<accession>A0A1E5CEK6</accession>
<dbReference type="InterPro" id="IPR006162">
    <property type="entry name" value="Ppantetheine_attach_site"/>
</dbReference>
<dbReference type="FunFam" id="3.40.50.980:FF:000001">
    <property type="entry name" value="Non-ribosomal peptide synthetase"/>
    <property type="match status" value="3"/>
</dbReference>
<dbReference type="GO" id="GO:0005737">
    <property type="term" value="C:cytoplasm"/>
    <property type="evidence" value="ECO:0007669"/>
    <property type="project" value="TreeGrafter"/>
</dbReference>
<dbReference type="Gene3D" id="1.10.1240.100">
    <property type="match status" value="1"/>
</dbReference>
<dbReference type="InterPro" id="IPR001242">
    <property type="entry name" value="Condensation_dom"/>
</dbReference>
<dbReference type="FunFam" id="3.30.300.30:FF:000015">
    <property type="entry name" value="Nonribosomal peptide synthase SidD"/>
    <property type="match status" value="1"/>
</dbReference>
<dbReference type="PANTHER" id="PTHR45527">
    <property type="entry name" value="NONRIBOSOMAL PEPTIDE SYNTHETASE"/>
    <property type="match status" value="1"/>
</dbReference>
<dbReference type="SUPFAM" id="SSF53335">
    <property type="entry name" value="S-adenosyl-L-methionine-dependent methyltransferases"/>
    <property type="match status" value="1"/>
</dbReference>
<dbReference type="PROSITE" id="PS00606">
    <property type="entry name" value="KS3_1"/>
    <property type="match status" value="1"/>
</dbReference>
<dbReference type="GO" id="GO:0031177">
    <property type="term" value="F:phosphopantetheine binding"/>
    <property type="evidence" value="ECO:0007669"/>
    <property type="project" value="InterPro"/>
</dbReference>
<dbReference type="GO" id="GO:0044550">
    <property type="term" value="P:secondary metabolite biosynthetic process"/>
    <property type="evidence" value="ECO:0007669"/>
    <property type="project" value="TreeGrafter"/>
</dbReference>
<feature type="domain" description="Carrier" evidence="7">
    <location>
        <begin position="5775"/>
        <end position="5852"/>
    </location>
</feature>
<dbReference type="InterPro" id="IPR000873">
    <property type="entry name" value="AMP-dep_synth/lig_dom"/>
</dbReference>
<dbReference type="Pfam" id="PF00109">
    <property type="entry name" value="ketoacyl-synt"/>
    <property type="match status" value="1"/>
</dbReference>
<feature type="domain" description="Carrier" evidence="7">
    <location>
        <begin position="3670"/>
        <end position="3745"/>
    </location>
</feature>
<dbReference type="Gene3D" id="3.30.559.10">
    <property type="entry name" value="Chloramphenicol acetyltransferase-like domain"/>
    <property type="match status" value="4"/>
</dbReference>
<dbReference type="Pfam" id="PF00550">
    <property type="entry name" value="PP-binding"/>
    <property type="match status" value="5"/>
</dbReference>
<dbReference type="CDD" id="cd05930">
    <property type="entry name" value="A_NRPS"/>
    <property type="match status" value="2"/>
</dbReference>
<evidence type="ECO:0000259" key="7">
    <source>
        <dbReference type="PROSITE" id="PS50075"/>
    </source>
</evidence>
<evidence type="ECO:0000313" key="9">
    <source>
        <dbReference type="EMBL" id="OEE63909.1"/>
    </source>
</evidence>
<dbReference type="CDD" id="cd00833">
    <property type="entry name" value="PKS"/>
    <property type="match status" value="1"/>
</dbReference>
<dbReference type="InterPro" id="IPR016039">
    <property type="entry name" value="Thiolase-like"/>
</dbReference>
<dbReference type="InterPro" id="IPR042099">
    <property type="entry name" value="ANL_N_sf"/>
</dbReference>
<dbReference type="Gene3D" id="3.40.50.12780">
    <property type="entry name" value="N-terminal domain of ligase-like"/>
    <property type="match status" value="4"/>
</dbReference>
<dbReference type="Gene3D" id="3.40.50.980">
    <property type="match status" value="3"/>
</dbReference>
<evidence type="ECO:0000256" key="4">
    <source>
        <dbReference type="ARBA" id="ARBA00022553"/>
    </source>
</evidence>
<dbReference type="InterPro" id="IPR018201">
    <property type="entry name" value="Ketoacyl_synth_AS"/>
</dbReference>
<dbReference type="Pfam" id="PF00668">
    <property type="entry name" value="Condensation"/>
    <property type="match status" value="4"/>
</dbReference>
<keyword evidence="5" id="KW-0808">Transferase</keyword>
<comment type="caution">
    <text evidence="9">The sequence shown here is derived from an EMBL/GenBank/DDBJ whole genome shotgun (WGS) entry which is preliminary data.</text>
</comment>
<dbReference type="UniPathway" id="UPA00094"/>
<dbReference type="InterPro" id="IPR045851">
    <property type="entry name" value="AMP-bd_C_sf"/>
</dbReference>
<dbReference type="SUPFAM" id="SSF53901">
    <property type="entry name" value="Thiolase-like"/>
    <property type="match status" value="1"/>
</dbReference>
<dbReference type="InterPro" id="IPR013216">
    <property type="entry name" value="Methyltransf_11"/>
</dbReference>
<evidence type="ECO:0000256" key="2">
    <source>
        <dbReference type="ARBA" id="ARBA00005194"/>
    </source>
</evidence>
<proteinExistence type="predicted"/>
<evidence type="ECO:0000256" key="6">
    <source>
        <dbReference type="ARBA" id="ARBA00022737"/>
    </source>
</evidence>
<dbReference type="PROSITE" id="PS00455">
    <property type="entry name" value="AMP_BINDING"/>
    <property type="match status" value="4"/>
</dbReference>
<dbReference type="InterPro" id="IPR029063">
    <property type="entry name" value="SAM-dependent_MTases_sf"/>
</dbReference>
<dbReference type="Gene3D" id="3.30.300.30">
    <property type="match status" value="5"/>
</dbReference>
<feature type="domain" description="Ketosynthase family 3 (KS3)" evidence="8">
    <location>
        <begin position="24"/>
        <end position="443"/>
    </location>
</feature>
<dbReference type="PROSITE" id="PS50075">
    <property type="entry name" value="CARRIER"/>
    <property type="match status" value="5"/>
</dbReference>
<organism evidence="9 10">
    <name type="scientific">Enterovibrio norvegicus FF-454</name>
    <dbReference type="NCBI Taxonomy" id="1185651"/>
    <lineage>
        <taxon>Bacteria</taxon>
        <taxon>Pseudomonadati</taxon>
        <taxon>Pseudomonadota</taxon>
        <taxon>Gammaproteobacteria</taxon>
        <taxon>Vibrionales</taxon>
        <taxon>Vibrionaceae</taxon>
        <taxon>Enterovibrio</taxon>
    </lineage>
</organism>
<dbReference type="SUPFAM" id="SSF47336">
    <property type="entry name" value="ACP-like"/>
    <property type="match status" value="5"/>
</dbReference>
<sequence length="5873" mass="650946">MDLNIIDQIGFSNESSDHIEEVNSNDIAVIGIEVNLPACSNKYDFWSMLKSEEHGVSTFPSDRQVDTDAYMRFKHPNLSPAYRTGGYLDSVDKFDPAFFGMSPKEAALTDPHQKLFLQTAYHAIEDAGYTGKIQDSETGIYLGYAHDALYRQYIDDVAPEHKASSTLGNLASMTASRLAYLLNLQGPSMVVDTACSSSLTALHLACQGLRNGDCETAIVGAVNLMLLPIETGDKIGIESVDGFTRTFSDDSSGTGLGEGVIALLLKPLTHAIDDKDNIWGVIKGSAINQDGRSAGISAPNGDAQQKVLAKAWRNAGIDPRNLSYMEAHGTGTKLGDPIEVSAINAAFRQFTSDTGFCPIGSAKTNLGHLDSAAGLLGIVKTLLCLKNNLIVPSLFFNAPNPAISFDGAVSVATSKQKWEGENRLAGVSAFGLSGTNCHVVLESAPILDASIDDQLAQYPFFLSAKTPYALTLLIHKTIEWLKQSPRCFSQDLSYTSIAGRAHFDFRIAVNFTDATSLITELEKAINDNNAIDINNVDDVDSRSQETNITTNFLAGKTSFNASEIPFSGHRISMPGYAFEPQRCWTPVPESSADTIETPPTLEPEVSSIVLPEVELEGQYVSDTAQIVANIWGYTLDIDTLSPDDDYYLLGGDSIFALDVQQLVNSELNVSIELHELLEHSVLSAFTQLVESRLHTEITNSHLPASHDNEISPLKSPLSFAQKRLWFLEQLEDLGSALNLPTALEIKGNLNVESLTKAIDLIAQRHSALRARFSTDDNEVTQSFDASLSCFEQRFIAENDLSSTLEGLANQRFLLTEGKLFKVSLVTLSETRHILLINCHHIIADGWSISLIIRELSEGYARIESGTTPSVQPPRAFSDYAFSQQEVVANSEEDAFWCNYLSNLPTTPWLPTDFPRPEKQSHAGASFELALSNTLSTQVKQWSREQGLTLYMSLKAAFDITLALYSGHYDIVVGTPVSGRESNKGEDWRQTVGLFINNLVLRSQVLPEKTVSTLVAEVKQDCLRSFAHQAMPFERLVELLQPDRDLSSSPLFQVMFALQNAPVDTVELNALTLRILPPLKQASQYDLTLNLFDANDGIAGAFEYCSDLYTKESVESLSTLYLDVLVAMVNNADRKISDLLENQTNDVTKQPENTSDWLSAISSIREMLPEAVVFEYNDKAVTYREFTDNAQQLAHTLTDHNCDLSMVAVAARTPEELATATLASFMAGGSVLVLDGENSHAYLTTMIEQSGATVAIVPTPLETLDTIPQFTYGDRRILSKNTPVSSHDRCGDIYLWDGKAKTLQCVSRQKIASWLNHLKQELPLQSEERWATSAHDSIAQLIVDAFYPTSQGGKVTRLDVASTLPKRNIEASLKSALTLDLPAHMIPSSIISLASFPTTPNGKIDRKALPAQNAFKTESSQEHDVSEDIAVWVDILRDAPMLHSIPLDGTRTADSFNRQSQLSCMPPSTHEGLRLLSQSNDIENHWLALSLLTAAISYRGYEATLVINICHNDKRKPVVIPFDTNQTILSLAFDLKRLWESLPSWSAVKYNDEMMLSTAIFNPVYQIEFGSTVSEEPTDIALQYDDNDNLYWHYNSTVFTSTTIGLLDAAFEQLASEFIAHPAQSPSEYCLVDQKSVEYLQNWNPQIEPEASNGQLISLFENAVNQFTSKTASKFIANDGDIKNRSFADLDQQSDTLAKHLVESGVNKGDLIALYLPHSDSLLIALLGILKSGAAYVPLDPSHPAARNTGILKDTECKWIVTDSVLRTQLPNTLAHPVCIDALPAIKHDTLLPSILPNDTAYVIFTSGSTGKPKGVIISHGAAFNFINGMHDSLPTALRTHWLWLTTVSFDIALYEWLGCLSLGQCCVIPCSEIIADARRINTLVSDQHIDLIQTTPSRWKLLLDNELPKSGSLLALCGGEALPEQTKDRLVTHFDEVWNCYGPTEATVWSLLAKCSLNEPVSLGQNLPGYQHFILSQEGQILPYGAVGELCIGGVSLAEGYLNRPDLTSKQFVNSEAGYVYRTGDLATLNYDESMIYIGRIDDQIKLRGHRIELGEIANNLKAQDEVSDAIVIARDDRLIAYVVSNTVELPDPLDPIALDSTSWVHLSKKQVNASDSIRCNKDTATYSLLVSGDLIESSSLQKLDASQHVTMLHNVTLGAFDGFIHANTRHDLGWKFLPLGSPLSSDITTKNATKGQGVSVTSVGFGGEEKPQILVRGDTLRPVLSQPYITHYQTQHSALLEKSLLGIENVTVSLVARNEDNTLIAFFAASSEHINTASVQKILERKFPRQDLPTAIYMLSEETIHRYCHSPSTLLERAVAQRQLTDTELALKTIWQDVLNIEEVGLSDNFFTVGGHSLLAAKIITRVEETFNLRLPLKTVFTHSTLALFSSEIEQSTRNVADVDKPVTPVSRNQLLPLSLTQQRLWLIEQIGEQSAGYNVYDGYVLEGNLDNVALNDAFTTIVSRHEVFRSRFPTVDGEPMLVIQDQFDLELRIEDCDESQLDGLLKRDALAPFDLEHGPLFRVRIFKLSRDKHVLWINMHHIITDLWSVGLLMDEVISLYTSKLAGHTLDPTPPRLQYADYAVWQRDHVRSNTFNKEVTYWQKQLKDLPPLLELPTDYPRPVVQRFEGEKITVQLPSSLTSRIKALSEDQGTTLFNVLLSAYQILLTRYANTDDIAVASPNAGRTRYEVEEMLGFFINTLVLRSSVDSKQPFVEFLHQVSNMAAEAQTNQNVPFEHLVEVLQPVRNTSHQPLAQVSIALQNAVSSNLALDRLQLPDLSLQPIDVDASVTKFDLTLWASEQQDKLTTVWEFNTSLFDRQTVEEMASHFTVLLESIVSRPVEQIGRLEWLTSNEWKRLVHEWNQTSDEYDQQQTLHRYFESQVAQQPNAIALVDCDGDEMTYRELDARANQLANQLRNQGAKTGSLIPVCLERDTNTVVAVMGIVKAGAAYVPIEINSPRSRVRNILTQISQANDVNIIVTCQSQLCAFRQAKWLDTQIDSFIVMDALNEHVQTELGRFSDTQAMFDHIAENANDEITAGGFTSIYNGKCFAQDQVDRYRDHVVNLCEPLLYKDATVLEIGCGSGIISFELASQVKHYYAIDPSEKALAANRLKQASNLPGLSFHQGFAHESVPVELGSVDVILLASTAQFFPGYRYTESVIDALTPLLKPNGKLVFCDLPDLAKKGELESSIVSFSDNNPDSINSAWRQDLEKPLYFHSEFFEEVSRSTAIYKNPTIISRSALFDDELQYRFDVVLDRCTQLAPTDPLITTQWHQKQQSADNENRCIPSDSTAYIIFTSGTTGTPKGVEMQHRAVYNTLNWVNTSQNVDQHDRLLFVTSLSFDLSVYDIFGVLGAGGSIRIASNDECKDPEKLANILLREPITFWDSSPAYMKQLMPLMEGLISKSGADNSRLKRVFFSGDWIGLALPKHVERYFPNAAVLGLGGATEAAIWSNFYPISDINPAWVSIPYGRPIANAQYYVLDDLLSPCPVGVPGDLYIGGDCLAKGYYDDQVMTDRKFIANPLSDTPSARLYHTGDRARWMRSESGVLEFLGREDFQVKLRGFRIELGEIESKLLSHEKIEEAFVHLRRDPDGKEALDCLVAYLITSADDHVSTDSLRRFLSTHLPEYMVPTFYVELSAFPVTSNGKLDRSALPDPQTESNALSSIVLPETDEETALLVLWQGELSRQSISTNDDFFHIGGNSISAVRLIGAIQKTFGLTVPLRVVFEHRTIQAMSAVLAEIKASNQSPRVSPSAMQIPSEPDRKFAPLTAAQAGIFFIDRFEENSSAYHIPSLVELTSSADIAALKQALDAVVQKHSILRTHFSLNSEHVPVQEIMEKREEITTYTEHDNAELESLIRSLATKKFDLSQTGPVRFALFNNGETNLLLMTFHHIAFDGWSADIFLKDLAVAYSQVTAGKAIDLKPAANSFADYAAWNDKELSNGRMDVLKQYWIPQLSGYQNLAIRNDYSRPSVFNYDGIASSFSLNTNESRALRALAESHDVTLYTVMMAALYVTLSKLSGQNDVVIGTPSDNRNNADTQEIIGLFVNSLPIRLSCNETQSVSSLFNTTNKSLLDAKEHQDMSFETLTQLLDVPRDTSRHPIFQVMFSVQSFATNKDHAEELPFRVPSGTSASLFPKTAKFDLNMFIDDSAEEISGELTGAASLYSTQTLERINELYTHVLEQFSSIADLHLQDIDGLTAQDKLWLSNHSKGSIVEIDYSVSLVDLFERRVNELPDHIALKQDNESVTYAELNTQANKLSHLLVQQGITSGNRVGIHLQRSISSTIAILATLKLGATYVPLDPAYPEARLNFMADDACINVLFSHSSLSPLQLRNGVTTLHIDAINLELLASDNLNITQTDTPIYVLYTSGSTGTPKGVMGTERGLLNRLHWMWSKHPFNIDDVNCHKTSLNFVDHASELFGSLLNGITTLIIGNHDGQDLLKMSTRISHHKVNRLVLVPSLLDAILSLPEQRQSDFDSITLWTCSGETLTPNTVRNFYHCFPNATLLNIYGSSEVAADVTCFDTRKTINTDRIHKGIPLGQPISNVSTYILDSSLKDVPLGATGELYIGGDCLAKGYTQKPYTDERFTAHVQTGDRLFGTGDLVRWNTYGELEFIGRNDFQVKVRGHRIDLAEIEENLMLFTAIQQCVVTCIHQGENKTLAAYIVPEQSGGISSEVIRQSLQKQLPEYMIPTFIDVLDNLPLTPNGKIDRQKLPEPVMTSITSETSYIAPRSMREKQLAEIWKEMFSRDRISIDQSFFALGGNSISAVRLMAIIEENLGLSLSLQNLFQLQTIEGMAAALNDDLQDKIPLRKETLAPLSFAQERLLFIERLEQGTDAYHLPTLLQLNDDIDLGILSKAINHVIERHHVLRTLFVPDENGVDYQTVIDTPNIIEKITVNDDKDIESEVKLRIEKPFNFSIECPLRVTMIEQEAQQYLLFVFHHIAVDGWSTDVFLSEMIASYQAFQKGTKPKLPALQIQYADYAAWQKNTLNDVEIGKQISFWKGQLDGVETLTLATDRARPSSIDYRGKDIAFTLNEALSEKLRSLAISNNTTLYTVLLAGFANVLSTLSSQLDFVIGTPSDNRENPQLHNLIGFFVNTLPLRISIEQDQNAESLIETLHCTLTDAKAHQTLPFEKLVSSLNVPRDTSRHPLFQIMFSLQTFGASHDDHMDNDFGSIISNGPMAETAARYDLSLQMDDSNKEIRGSINYAQALFDHDTIAHFNELLELSFINITDNPDARLIEQHLVTESDERIINKQHGSTQVISELSLPSVFDAIVKKQPLNCAVITDGYTLTYRELDRKANQLANTIIENLSLVENPSKLIPLILTPGVDMLVSIIAVLKAGCAYVPVSPAYPIDRMIYLLEDTQASCIISHSECDNVLASLQEHKTTRPTVLKVDDDSVLSAPSEAPLVAISPNDLAYVIYTSGTTGQPKGVMVEHGNITNYLNAVSSWMADVNNVDFSTNYCFDLTVTTTLIPLLSGKCVCVYDGDILDAVAYSQHLSDKHVDMVKTTPSLAKALLTSNDGISLQLLILGGEALDPATISALRPIAKVIVDEYGPTETTVGAMIAQVHPSKDQGIGFAYPNTTLFNLSPSGKKLPVGARGELYIGGLSVARGYLNQPSLTEEKFVNAPLGKNGELVRLYRTGDAVSCFGDGSLRYLGRIDEQVKLRGYRIEPAEIAAQIQAIDGIADAAVLPVGQPATHLIAYVVSTPDFDSATQDVKQTLRGSLPEYMIPTAIIALETLPKTANGKLDKQALPAPDLSVNNEFVAPQTPTEKLITPIWAEQLKLQERELSVTANFFELGGHSLLAVQLVNEINKTLCLTLSVREFIERQTLQEVAKRIDEMQLANALDQDLTNEDIFSEEDFF</sequence>
<evidence type="ECO:0000259" key="8">
    <source>
        <dbReference type="PROSITE" id="PS52004"/>
    </source>
</evidence>
<dbReference type="SMART" id="SM00823">
    <property type="entry name" value="PKS_PP"/>
    <property type="match status" value="4"/>
</dbReference>
<dbReference type="Pfam" id="PF00501">
    <property type="entry name" value="AMP-binding"/>
    <property type="match status" value="6"/>
</dbReference>
<dbReference type="RefSeq" id="WP_016962256.1">
    <property type="nucleotide sequence ID" value="NZ_AJWN02000013.1"/>
</dbReference>
<dbReference type="Pfam" id="PF08241">
    <property type="entry name" value="Methyltransf_11"/>
    <property type="match status" value="1"/>
</dbReference>
<dbReference type="Pfam" id="PF13193">
    <property type="entry name" value="AMP-binding_C"/>
    <property type="match status" value="3"/>
</dbReference>
<keyword evidence="4" id="KW-0597">Phosphoprotein</keyword>
<dbReference type="Gene3D" id="1.10.1200.10">
    <property type="entry name" value="ACP-like"/>
    <property type="match status" value="5"/>
</dbReference>
<dbReference type="PROSITE" id="PS52004">
    <property type="entry name" value="KS3_2"/>
    <property type="match status" value="1"/>
</dbReference>
<feature type="domain" description="Carrier" evidence="7">
    <location>
        <begin position="4733"/>
        <end position="4808"/>
    </location>
</feature>
<dbReference type="InterPro" id="IPR032821">
    <property type="entry name" value="PKS_assoc"/>
</dbReference>
<dbReference type="PROSITE" id="PS00012">
    <property type="entry name" value="PHOSPHOPANTETHEINE"/>
    <property type="match status" value="3"/>
</dbReference>
<dbReference type="Gene3D" id="3.40.50.150">
    <property type="entry name" value="Vaccinia Virus protein VP39"/>
    <property type="match status" value="1"/>
</dbReference>
<dbReference type="NCBIfam" id="TIGR01733">
    <property type="entry name" value="AA-adenyl-dom"/>
    <property type="match status" value="3"/>
</dbReference>
<keyword evidence="10" id="KW-1185">Reference proteome</keyword>
<dbReference type="SUPFAM" id="SSF56801">
    <property type="entry name" value="Acetyl-CoA synthetase-like"/>
    <property type="match status" value="6"/>
</dbReference>
<dbReference type="InterPro" id="IPR014030">
    <property type="entry name" value="Ketoacyl_synth_N"/>
</dbReference>
<dbReference type="CDD" id="cd02440">
    <property type="entry name" value="AdoMet_MTases"/>
    <property type="match status" value="1"/>
</dbReference>
<dbReference type="InterPro" id="IPR014031">
    <property type="entry name" value="Ketoacyl_synth_C"/>
</dbReference>
<dbReference type="Gene3D" id="3.40.47.10">
    <property type="match status" value="1"/>
</dbReference>
<dbReference type="InterPro" id="IPR009081">
    <property type="entry name" value="PP-bd_ACP"/>
</dbReference>
<dbReference type="SMART" id="SM00825">
    <property type="entry name" value="PKS_KS"/>
    <property type="match status" value="1"/>
</dbReference>
<protein>
    <submittedName>
        <fullName evidence="9">Non-ribosomal peptide synthetase</fullName>
    </submittedName>
</protein>
<dbReference type="InterPro" id="IPR020806">
    <property type="entry name" value="PKS_PP-bd"/>
</dbReference>
<dbReference type="PANTHER" id="PTHR45527:SF1">
    <property type="entry name" value="FATTY ACID SYNTHASE"/>
    <property type="match status" value="1"/>
</dbReference>
<reference evidence="9 10" key="1">
    <citation type="journal article" date="2012" name="Science">
        <title>Ecological populations of bacteria act as socially cohesive units of antibiotic production and resistance.</title>
        <authorList>
            <person name="Cordero O.X."/>
            <person name="Wildschutte H."/>
            <person name="Kirkup B."/>
            <person name="Proehl S."/>
            <person name="Ngo L."/>
            <person name="Hussain F."/>
            <person name="Le Roux F."/>
            <person name="Mincer T."/>
            <person name="Polz M.F."/>
        </authorList>
    </citation>
    <scope>NUCLEOTIDE SEQUENCE [LARGE SCALE GENOMIC DNA]</scope>
    <source>
        <strain evidence="9 10">FF-454</strain>
    </source>
</reference>
<dbReference type="InterPro" id="IPR025110">
    <property type="entry name" value="AMP-bd_C"/>
</dbReference>
<keyword evidence="6" id="KW-0677">Repeat</keyword>
<dbReference type="GO" id="GO:0006633">
    <property type="term" value="P:fatty acid biosynthetic process"/>
    <property type="evidence" value="ECO:0007669"/>
    <property type="project" value="UniProtKB-UniPathway"/>
</dbReference>
<keyword evidence="3" id="KW-0596">Phosphopantetheine</keyword>
<dbReference type="InterPro" id="IPR036736">
    <property type="entry name" value="ACP-like_sf"/>
</dbReference>
<dbReference type="Gene3D" id="2.30.38.10">
    <property type="entry name" value="Luciferase, Domain 3"/>
    <property type="match status" value="1"/>
</dbReference>
<feature type="domain" description="Carrier" evidence="7">
    <location>
        <begin position="618"/>
        <end position="693"/>
    </location>
</feature>
<comment type="cofactor">
    <cofactor evidence="1">
        <name>pantetheine 4'-phosphate</name>
        <dbReference type="ChEBI" id="CHEBI:47942"/>
    </cofactor>
</comment>
<dbReference type="InterPro" id="IPR020841">
    <property type="entry name" value="PKS_Beta-ketoAc_synthase_dom"/>
</dbReference>
<evidence type="ECO:0000313" key="10">
    <source>
        <dbReference type="Proteomes" id="UP000095039"/>
    </source>
</evidence>
<dbReference type="Gene3D" id="3.30.559.30">
    <property type="entry name" value="Nonribosomal peptide synthetase, condensation domain"/>
    <property type="match status" value="5"/>
</dbReference>
<comment type="pathway">
    <text evidence="2">Lipid metabolism; fatty acid biosynthesis.</text>
</comment>
<dbReference type="NCBIfam" id="NF003417">
    <property type="entry name" value="PRK04813.1"/>
    <property type="match status" value="7"/>
</dbReference>
<feature type="domain" description="Carrier" evidence="7">
    <location>
        <begin position="2323"/>
        <end position="2398"/>
    </location>
</feature>
<dbReference type="InterPro" id="IPR020845">
    <property type="entry name" value="AMP-binding_CS"/>
</dbReference>
<dbReference type="GO" id="GO:0043041">
    <property type="term" value="P:amino acid activation for nonribosomal peptide biosynthetic process"/>
    <property type="evidence" value="ECO:0007669"/>
    <property type="project" value="TreeGrafter"/>
</dbReference>
<evidence type="ECO:0000256" key="1">
    <source>
        <dbReference type="ARBA" id="ARBA00001957"/>
    </source>
</evidence>
<name>A0A1E5CEK6_9GAMM</name>
<dbReference type="Pfam" id="PF02801">
    <property type="entry name" value="Ketoacyl-synt_C"/>
    <property type="match status" value="1"/>
</dbReference>
<dbReference type="Pfam" id="PF16197">
    <property type="entry name" value="KAsynt_C_assoc"/>
    <property type="match status" value="1"/>
</dbReference>
<dbReference type="GO" id="GO:0008757">
    <property type="term" value="F:S-adenosylmethionine-dependent methyltransferase activity"/>
    <property type="evidence" value="ECO:0007669"/>
    <property type="project" value="InterPro"/>
</dbReference>
<evidence type="ECO:0000256" key="3">
    <source>
        <dbReference type="ARBA" id="ARBA00022450"/>
    </source>
</evidence>
<dbReference type="SUPFAM" id="SSF52777">
    <property type="entry name" value="CoA-dependent acyltransferases"/>
    <property type="match status" value="9"/>
</dbReference>